<evidence type="ECO:0000256" key="2">
    <source>
        <dbReference type="ARBA" id="ARBA00012534"/>
    </source>
</evidence>
<dbReference type="InterPro" id="IPR011324">
    <property type="entry name" value="Cytotoxic_necrot_fac-like_cat"/>
</dbReference>
<feature type="coiled-coil region" evidence="8">
    <location>
        <begin position="405"/>
        <end position="456"/>
    </location>
</feature>
<dbReference type="InterPro" id="IPR050903">
    <property type="entry name" value="Bact_Chemotaxis_MeTrfase"/>
</dbReference>
<reference evidence="10" key="1">
    <citation type="journal article" date="2015" name="Nature">
        <title>Complex archaea that bridge the gap between prokaryotes and eukaryotes.</title>
        <authorList>
            <person name="Spang A."/>
            <person name="Saw J.H."/>
            <person name="Jorgensen S.L."/>
            <person name="Zaremba-Niedzwiedzka K."/>
            <person name="Martijn J."/>
            <person name="Lind A.E."/>
            <person name="van Eijk R."/>
            <person name="Schleper C."/>
            <person name="Guy L."/>
            <person name="Ettema T.J."/>
        </authorList>
    </citation>
    <scope>NUCLEOTIDE SEQUENCE</scope>
</reference>
<keyword evidence="8" id="KW-0175">Coiled coil</keyword>
<dbReference type="SUPFAM" id="SSF47757">
    <property type="entry name" value="Chemotaxis receptor methyltransferase CheR, N-terminal domain"/>
    <property type="match status" value="1"/>
</dbReference>
<dbReference type="InterPro" id="IPR038592">
    <property type="entry name" value="CheD-like_sf"/>
</dbReference>
<dbReference type="InterPro" id="IPR000780">
    <property type="entry name" value="CheR_MeTrfase"/>
</dbReference>
<dbReference type="PANTHER" id="PTHR24422">
    <property type="entry name" value="CHEMOTAXIS PROTEIN METHYLTRANSFERASE"/>
    <property type="match status" value="1"/>
</dbReference>
<dbReference type="InterPro" id="IPR029063">
    <property type="entry name" value="SAM-dependent_MTases_sf"/>
</dbReference>
<proteinExistence type="predicted"/>
<dbReference type="AlphaFoldDB" id="A0A0F9T936"/>
<dbReference type="InterPro" id="IPR022641">
    <property type="entry name" value="CheR_N"/>
</dbReference>
<dbReference type="InterPro" id="IPR036804">
    <property type="entry name" value="CheR_N_sf"/>
</dbReference>
<dbReference type="GO" id="GO:0008983">
    <property type="term" value="F:protein-glutamate O-methyltransferase activity"/>
    <property type="evidence" value="ECO:0007669"/>
    <property type="project" value="UniProtKB-EC"/>
</dbReference>
<organism evidence="10">
    <name type="scientific">marine sediment metagenome</name>
    <dbReference type="NCBI Taxonomy" id="412755"/>
    <lineage>
        <taxon>unclassified sequences</taxon>
        <taxon>metagenomes</taxon>
        <taxon>ecological metagenomes</taxon>
    </lineage>
</organism>
<dbReference type="Gene3D" id="1.10.155.10">
    <property type="entry name" value="Chemotaxis receptor methyltransferase CheR, N-terminal domain"/>
    <property type="match status" value="1"/>
</dbReference>
<dbReference type="SUPFAM" id="SSF53335">
    <property type="entry name" value="S-adenosyl-L-methionine-dependent methyltransferases"/>
    <property type="match status" value="1"/>
</dbReference>
<feature type="domain" description="CheR-type methyltransferase" evidence="9">
    <location>
        <begin position="8"/>
        <end position="276"/>
    </location>
</feature>
<keyword evidence="5" id="KW-0808">Transferase</keyword>
<dbReference type="InterPro" id="IPR005659">
    <property type="entry name" value="Chemorcpt_Glu_NH3ase_CheD"/>
</dbReference>
<evidence type="ECO:0000256" key="5">
    <source>
        <dbReference type="ARBA" id="ARBA00022679"/>
    </source>
</evidence>
<comment type="caution">
    <text evidence="10">The sequence shown here is derived from an EMBL/GenBank/DDBJ whole genome shotgun (WGS) entry which is preliminary data.</text>
</comment>
<dbReference type="Pfam" id="PF01739">
    <property type="entry name" value="CheR"/>
    <property type="match status" value="1"/>
</dbReference>
<evidence type="ECO:0000256" key="6">
    <source>
        <dbReference type="ARBA" id="ARBA00022691"/>
    </source>
</evidence>
<protein>
    <recommendedName>
        <fullName evidence="2">protein-glutamate O-methyltransferase</fullName>
        <ecNumber evidence="2">2.1.1.80</ecNumber>
    </recommendedName>
</protein>
<dbReference type="EC" id="2.1.1.80" evidence="2"/>
<dbReference type="Gene3D" id="3.30.1330.200">
    <property type="match status" value="1"/>
</dbReference>
<dbReference type="PROSITE" id="PS50123">
    <property type="entry name" value="CHER"/>
    <property type="match status" value="1"/>
</dbReference>
<evidence type="ECO:0000259" key="9">
    <source>
        <dbReference type="PROSITE" id="PS50123"/>
    </source>
</evidence>
<dbReference type="SMART" id="SM00138">
    <property type="entry name" value="MeTrc"/>
    <property type="match status" value="1"/>
</dbReference>
<dbReference type="SUPFAM" id="SSF64438">
    <property type="entry name" value="CNF1/YfiH-like putative cysteine hydrolases"/>
    <property type="match status" value="1"/>
</dbReference>
<dbReference type="Pfam" id="PF03975">
    <property type="entry name" value="CheD"/>
    <property type="match status" value="1"/>
</dbReference>
<evidence type="ECO:0000313" key="10">
    <source>
        <dbReference type="EMBL" id="KKN37988.1"/>
    </source>
</evidence>
<evidence type="ECO:0000256" key="7">
    <source>
        <dbReference type="ARBA" id="ARBA00022801"/>
    </source>
</evidence>
<dbReference type="GO" id="GO:0006935">
    <property type="term" value="P:chemotaxis"/>
    <property type="evidence" value="ECO:0007669"/>
    <property type="project" value="UniProtKB-KW"/>
</dbReference>
<dbReference type="GO" id="GO:0032259">
    <property type="term" value="P:methylation"/>
    <property type="evidence" value="ECO:0007669"/>
    <property type="project" value="UniProtKB-KW"/>
</dbReference>
<keyword evidence="3" id="KW-0145">Chemotaxis</keyword>
<gene>
    <name evidence="10" type="ORF">LCGC14_0757930</name>
</gene>
<sequence length="705" mass="82990">MNLPIGKQTSIEALIEELKNATGMNFDYYQRKFLEKRIDFRMKYLNVEDYQDYINYIRRNPIEIDLFLDKFTINYTFFFRNLNVFQNFEKFIQFYIKKLGKNIRPIKIWSAPCATGDEPYSIAMVLDKLKKKEKIFPEFKIYASDIDTNAIKIAKDGFYGEYAVHDLPEHYLTTYFSKRITELGPKYLINNQIKEKVEFIQEDIIANHQLDQIYDVIFCRNFFIYINKQARDDFLKIIDNRLHNGGLLILGGSETLGNKHTVFESVHLRDRFYIKNLSKKHQTYKKGIYNLFEKKEITIIKQPLKKIKKTLVRKSTIDIRDKPKRVTTQIKDLEKELKKTKIKKEKSSKYIPEVERKEIAEVRFTKIVVNTNLNGALNNTENISLLEPEEIPVGKALISKIENREKSLKRRELILEQKNQNIEQKIKYIKDQYKVLEEERKKAEEILKNANEKETDVITRILVLERITRQIEQREKSVIQRELQLEKRLNQIEKYSRKMIQQEIEIHRYSNGAEKKTESEKGINSYDEQRIDRKKNPNDQRELIIPKGYYSLINSFDKSETAIKMIIKGLGAGIALILKDPINNIFAMSYISLPSSKASKQGYHLLFPHTFIDTSVNDLKNLLIYNGANRANIKALIVGGAKLFLNYDMTYQENIDAIKKELAAIQVEIEAEDIGGLSERSVLYDTINDSLFVKKTWEFEYRKIA</sequence>
<evidence type="ECO:0000256" key="4">
    <source>
        <dbReference type="ARBA" id="ARBA00022603"/>
    </source>
</evidence>
<comment type="catalytic activity">
    <reaction evidence="1">
        <text>L-glutamyl-[protein] + S-adenosyl-L-methionine = [protein]-L-glutamate 5-O-methyl ester + S-adenosyl-L-homocysteine</text>
        <dbReference type="Rhea" id="RHEA:24452"/>
        <dbReference type="Rhea" id="RHEA-COMP:10208"/>
        <dbReference type="Rhea" id="RHEA-COMP:10311"/>
        <dbReference type="ChEBI" id="CHEBI:29973"/>
        <dbReference type="ChEBI" id="CHEBI:57856"/>
        <dbReference type="ChEBI" id="CHEBI:59789"/>
        <dbReference type="ChEBI" id="CHEBI:82795"/>
        <dbReference type="EC" id="2.1.1.80"/>
    </reaction>
</comment>
<name>A0A0F9T936_9ZZZZ</name>
<keyword evidence="6" id="KW-0949">S-adenosyl-L-methionine</keyword>
<dbReference type="GO" id="GO:0050568">
    <property type="term" value="F:protein-glutamine glutaminase activity"/>
    <property type="evidence" value="ECO:0007669"/>
    <property type="project" value="InterPro"/>
</dbReference>
<dbReference type="Pfam" id="PF03705">
    <property type="entry name" value="CheR_N"/>
    <property type="match status" value="1"/>
</dbReference>
<keyword evidence="7" id="KW-0378">Hydrolase</keyword>
<dbReference type="CDD" id="cd02440">
    <property type="entry name" value="AdoMet_MTases"/>
    <property type="match status" value="1"/>
</dbReference>
<evidence type="ECO:0000256" key="8">
    <source>
        <dbReference type="SAM" id="Coils"/>
    </source>
</evidence>
<evidence type="ECO:0000256" key="3">
    <source>
        <dbReference type="ARBA" id="ARBA00022500"/>
    </source>
</evidence>
<dbReference type="PRINTS" id="PR00996">
    <property type="entry name" value="CHERMTFRASE"/>
</dbReference>
<dbReference type="InterPro" id="IPR022642">
    <property type="entry name" value="CheR_C"/>
</dbReference>
<dbReference type="EMBL" id="LAZR01001858">
    <property type="protein sequence ID" value="KKN37988.1"/>
    <property type="molecule type" value="Genomic_DNA"/>
</dbReference>
<dbReference type="PANTHER" id="PTHR24422:SF10">
    <property type="entry name" value="CHEMOTAXIS PROTEIN METHYLTRANSFERASE 2"/>
    <property type="match status" value="1"/>
</dbReference>
<dbReference type="Gene3D" id="3.40.50.150">
    <property type="entry name" value="Vaccinia Virus protein VP39"/>
    <property type="match status" value="1"/>
</dbReference>
<accession>A0A0F9T936</accession>
<keyword evidence="4" id="KW-0489">Methyltransferase</keyword>
<evidence type="ECO:0000256" key="1">
    <source>
        <dbReference type="ARBA" id="ARBA00001541"/>
    </source>
</evidence>